<dbReference type="Pfam" id="PF01936">
    <property type="entry name" value="NYN"/>
    <property type="match status" value="1"/>
</dbReference>
<comment type="caution">
    <text evidence="7">The sequence shown here is derived from an EMBL/GenBank/DDBJ whole genome shotgun (WGS) entry which is preliminary data.</text>
</comment>
<dbReference type="Gene3D" id="3.40.50.1010">
    <property type="entry name" value="5'-nuclease"/>
    <property type="match status" value="1"/>
</dbReference>
<keyword evidence="3 4" id="KW-0862">Zinc</keyword>
<keyword evidence="8" id="KW-1185">Reference proteome</keyword>
<sequence length="472" mass="53066">MMDSEIKEECLLFVDDSNVWIEAQKFAASGNSYMPKLNDDDHDPRLRINIGKLAETLCNGRTQVDSYLYGSRPPPNDSVWDQYNKRGFKTKIYNRGSNGKEKEVDNSMAVDLTENAVELRADAKHDPVAKEKKDRTIFIVITGDRDLLPAVRTVLRSGIRVEQWGWRSGMAQEYLAERNDNALLSVKFLDNIFSQVSFTNFRSTRQRGSVDPPVTIVLQQPESSVAEALDEDFVAKTLLRLGRLFFLSNHKTETDIFAEFPKVKEKVGDMEKIILQARKLFGKKATVISWPESRFSKDKSCILETSNMFSPLGDDGTQSSSCSTTSGDQESDDDNIDVCGPPSPETKHTGAQEIQSRSQHLDDDSGSWGAVSRSQPAKVHANAQRRSQQCPHGQHCRAQGDCGFKHTYKESNRFRENVNGNINFGKYKTKLCTYHLGSGCHKGKNCAFAHSKEELCCRSCRGKGHLTEECRI</sequence>
<accession>A0AAN6XBS6</accession>
<dbReference type="AlphaFoldDB" id="A0AAN6XBS6"/>
<feature type="zinc finger region" description="C3H1-type" evidence="4">
    <location>
        <begin position="426"/>
        <end position="453"/>
    </location>
</feature>
<dbReference type="InterPro" id="IPR021139">
    <property type="entry name" value="NYN"/>
</dbReference>
<evidence type="ECO:0000256" key="4">
    <source>
        <dbReference type="PROSITE-ProRule" id="PRU00723"/>
    </source>
</evidence>
<feature type="region of interest" description="Disordered" evidence="5">
    <location>
        <begin position="312"/>
        <end position="392"/>
    </location>
</feature>
<dbReference type="Proteomes" id="UP001303160">
    <property type="component" value="Unassembled WGS sequence"/>
</dbReference>
<protein>
    <recommendedName>
        <fullName evidence="6">C3H1-type domain-containing protein</fullName>
    </recommendedName>
</protein>
<keyword evidence="2 4" id="KW-0863">Zinc-finger</keyword>
<dbReference type="InterPro" id="IPR000571">
    <property type="entry name" value="Znf_CCCH"/>
</dbReference>
<evidence type="ECO:0000259" key="6">
    <source>
        <dbReference type="PROSITE" id="PS50103"/>
    </source>
</evidence>
<keyword evidence="1 4" id="KW-0479">Metal-binding</keyword>
<dbReference type="EMBL" id="MU863958">
    <property type="protein sequence ID" value="KAK4197715.1"/>
    <property type="molecule type" value="Genomic_DNA"/>
</dbReference>
<feature type="compositionally biased region" description="Low complexity" evidence="5">
    <location>
        <begin position="313"/>
        <end position="328"/>
    </location>
</feature>
<organism evidence="7 8">
    <name type="scientific">Triangularia verruculosa</name>
    <dbReference type="NCBI Taxonomy" id="2587418"/>
    <lineage>
        <taxon>Eukaryota</taxon>
        <taxon>Fungi</taxon>
        <taxon>Dikarya</taxon>
        <taxon>Ascomycota</taxon>
        <taxon>Pezizomycotina</taxon>
        <taxon>Sordariomycetes</taxon>
        <taxon>Sordariomycetidae</taxon>
        <taxon>Sordariales</taxon>
        <taxon>Podosporaceae</taxon>
        <taxon>Triangularia</taxon>
    </lineage>
</organism>
<proteinExistence type="predicted"/>
<feature type="domain" description="C3H1-type" evidence="6">
    <location>
        <begin position="426"/>
        <end position="453"/>
    </location>
</feature>
<evidence type="ECO:0000313" key="7">
    <source>
        <dbReference type="EMBL" id="KAK4197715.1"/>
    </source>
</evidence>
<dbReference type="Gene3D" id="4.10.1000.10">
    <property type="entry name" value="Zinc finger, CCCH-type"/>
    <property type="match status" value="1"/>
</dbReference>
<dbReference type="GO" id="GO:0004540">
    <property type="term" value="F:RNA nuclease activity"/>
    <property type="evidence" value="ECO:0007669"/>
    <property type="project" value="InterPro"/>
</dbReference>
<evidence type="ECO:0000313" key="8">
    <source>
        <dbReference type="Proteomes" id="UP001303160"/>
    </source>
</evidence>
<evidence type="ECO:0000256" key="1">
    <source>
        <dbReference type="ARBA" id="ARBA00022723"/>
    </source>
</evidence>
<dbReference type="GO" id="GO:0008270">
    <property type="term" value="F:zinc ion binding"/>
    <property type="evidence" value="ECO:0007669"/>
    <property type="project" value="UniProtKB-KW"/>
</dbReference>
<evidence type="ECO:0000256" key="5">
    <source>
        <dbReference type="SAM" id="MobiDB-lite"/>
    </source>
</evidence>
<reference evidence="7" key="1">
    <citation type="journal article" date="2023" name="Mol. Phylogenet. Evol.">
        <title>Genome-scale phylogeny and comparative genomics of the fungal order Sordariales.</title>
        <authorList>
            <person name="Hensen N."/>
            <person name="Bonometti L."/>
            <person name="Westerberg I."/>
            <person name="Brannstrom I.O."/>
            <person name="Guillou S."/>
            <person name="Cros-Aarteil S."/>
            <person name="Calhoun S."/>
            <person name="Haridas S."/>
            <person name="Kuo A."/>
            <person name="Mondo S."/>
            <person name="Pangilinan J."/>
            <person name="Riley R."/>
            <person name="LaButti K."/>
            <person name="Andreopoulos B."/>
            <person name="Lipzen A."/>
            <person name="Chen C."/>
            <person name="Yan M."/>
            <person name="Daum C."/>
            <person name="Ng V."/>
            <person name="Clum A."/>
            <person name="Steindorff A."/>
            <person name="Ohm R.A."/>
            <person name="Martin F."/>
            <person name="Silar P."/>
            <person name="Natvig D.O."/>
            <person name="Lalanne C."/>
            <person name="Gautier V."/>
            <person name="Ament-Velasquez S.L."/>
            <person name="Kruys A."/>
            <person name="Hutchinson M.I."/>
            <person name="Powell A.J."/>
            <person name="Barry K."/>
            <person name="Miller A.N."/>
            <person name="Grigoriev I.V."/>
            <person name="Debuchy R."/>
            <person name="Gladieux P."/>
            <person name="Hiltunen Thoren M."/>
            <person name="Johannesson H."/>
        </authorList>
    </citation>
    <scope>NUCLEOTIDE SEQUENCE</scope>
    <source>
        <strain evidence="7">CBS 315.58</strain>
    </source>
</reference>
<dbReference type="SUPFAM" id="SSF90229">
    <property type="entry name" value="CCCH zinc finger"/>
    <property type="match status" value="1"/>
</dbReference>
<dbReference type="InterPro" id="IPR036855">
    <property type="entry name" value="Znf_CCCH_sf"/>
</dbReference>
<gene>
    <name evidence="7" type="ORF">QBC40DRAFT_285078</name>
</gene>
<reference evidence="7" key="2">
    <citation type="submission" date="2023-05" db="EMBL/GenBank/DDBJ databases">
        <authorList>
            <consortium name="Lawrence Berkeley National Laboratory"/>
            <person name="Steindorff A."/>
            <person name="Hensen N."/>
            <person name="Bonometti L."/>
            <person name="Westerberg I."/>
            <person name="Brannstrom I.O."/>
            <person name="Guillou S."/>
            <person name="Cros-Aarteil S."/>
            <person name="Calhoun S."/>
            <person name="Haridas S."/>
            <person name="Kuo A."/>
            <person name="Mondo S."/>
            <person name="Pangilinan J."/>
            <person name="Riley R."/>
            <person name="Labutti K."/>
            <person name="Andreopoulos B."/>
            <person name="Lipzen A."/>
            <person name="Chen C."/>
            <person name="Yanf M."/>
            <person name="Daum C."/>
            <person name="Ng V."/>
            <person name="Clum A."/>
            <person name="Ohm R."/>
            <person name="Martin F."/>
            <person name="Silar P."/>
            <person name="Natvig D."/>
            <person name="Lalanne C."/>
            <person name="Gautier V."/>
            <person name="Ament-Velasquez S.L."/>
            <person name="Kruys A."/>
            <person name="Hutchinson M.I."/>
            <person name="Powell A.J."/>
            <person name="Barry K."/>
            <person name="Miller A.N."/>
            <person name="Grigoriev I.V."/>
            <person name="Debuchy R."/>
            <person name="Gladieux P."/>
            <person name="Thoren M.H."/>
            <person name="Johannesson H."/>
        </authorList>
    </citation>
    <scope>NUCLEOTIDE SEQUENCE</scope>
    <source>
        <strain evidence="7">CBS 315.58</strain>
    </source>
</reference>
<name>A0AAN6XBS6_9PEZI</name>
<evidence type="ECO:0000256" key="2">
    <source>
        <dbReference type="ARBA" id="ARBA00022771"/>
    </source>
</evidence>
<evidence type="ECO:0000256" key="3">
    <source>
        <dbReference type="ARBA" id="ARBA00022833"/>
    </source>
</evidence>
<dbReference type="PROSITE" id="PS50103">
    <property type="entry name" value="ZF_C3H1"/>
    <property type="match status" value="1"/>
</dbReference>